<evidence type="ECO:0000313" key="10">
    <source>
        <dbReference type="Proteomes" id="UP001500552"/>
    </source>
</evidence>
<dbReference type="PRINTS" id="PR00344">
    <property type="entry name" value="BCTRLSENSOR"/>
</dbReference>
<dbReference type="InterPro" id="IPR035965">
    <property type="entry name" value="PAS-like_dom_sf"/>
</dbReference>
<dbReference type="InterPro" id="IPR005467">
    <property type="entry name" value="His_kinase_dom"/>
</dbReference>
<dbReference type="EMBL" id="BAABHC010000014">
    <property type="protein sequence ID" value="GAA4434437.1"/>
    <property type="molecule type" value="Genomic_DNA"/>
</dbReference>
<comment type="catalytic activity">
    <reaction evidence="1">
        <text>ATP + protein L-histidine = ADP + protein N-phospho-L-histidine.</text>
        <dbReference type="EC" id="2.7.13.3"/>
    </reaction>
</comment>
<evidence type="ECO:0000256" key="1">
    <source>
        <dbReference type="ARBA" id="ARBA00000085"/>
    </source>
</evidence>
<evidence type="ECO:0000256" key="4">
    <source>
        <dbReference type="ARBA" id="ARBA00022679"/>
    </source>
</evidence>
<accession>A0ABP8LU19</accession>
<evidence type="ECO:0000256" key="5">
    <source>
        <dbReference type="ARBA" id="ARBA00022777"/>
    </source>
</evidence>
<dbReference type="PROSITE" id="PS50112">
    <property type="entry name" value="PAS"/>
    <property type="match status" value="2"/>
</dbReference>
<feature type="domain" description="PAC" evidence="8">
    <location>
        <begin position="94"/>
        <end position="146"/>
    </location>
</feature>
<dbReference type="InterPro" id="IPR004358">
    <property type="entry name" value="Sig_transdc_His_kin-like_C"/>
</dbReference>
<dbReference type="Proteomes" id="UP001500552">
    <property type="component" value="Unassembled WGS sequence"/>
</dbReference>
<keyword evidence="3" id="KW-0597">Phosphoprotein</keyword>
<dbReference type="SUPFAM" id="SSF55874">
    <property type="entry name" value="ATPase domain of HSP90 chaperone/DNA topoisomerase II/histidine kinase"/>
    <property type="match status" value="1"/>
</dbReference>
<dbReference type="InterPro" id="IPR000700">
    <property type="entry name" value="PAS-assoc_C"/>
</dbReference>
<proteinExistence type="predicted"/>
<evidence type="ECO:0000259" key="7">
    <source>
        <dbReference type="PROSITE" id="PS50112"/>
    </source>
</evidence>
<dbReference type="InterPro" id="IPR003661">
    <property type="entry name" value="HisK_dim/P_dom"/>
</dbReference>
<feature type="domain" description="PAS" evidence="7">
    <location>
        <begin position="275"/>
        <end position="345"/>
    </location>
</feature>
<dbReference type="Gene3D" id="3.30.565.10">
    <property type="entry name" value="Histidine kinase-like ATPase, C-terminal domain"/>
    <property type="match status" value="1"/>
</dbReference>
<dbReference type="CDD" id="cd00075">
    <property type="entry name" value="HATPase"/>
    <property type="match status" value="1"/>
</dbReference>
<dbReference type="Pfam" id="PF08448">
    <property type="entry name" value="PAS_4"/>
    <property type="match status" value="1"/>
</dbReference>
<feature type="domain" description="PAC" evidence="8">
    <location>
        <begin position="475"/>
        <end position="528"/>
    </location>
</feature>
<evidence type="ECO:0000256" key="3">
    <source>
        <dbReference type="ARBA" id="ARBA00022553"/>
    </source>
</evidence>
<feature type="domain" description="PAS" evidence="7">
    <location>
        <begin position="147"/>
        <end position="218"/>
    </location>
</feature>
<feature type="domain" description="PAC" evidence="8">
    <location>
        <begin position="222"/>
        <end position="274"/>
    </location>
</feature>
<evidence type="ECO:0000256" key="2">
    <source>
        <dbReference type="ARBA" id="ARBA00012438"/>
    </source>
</evidence>
<dbReference type="SUPFAM" id="SSF47384">
    <property type="entry name" value="Homodimeric domain of signal transducing histidine kinase"/>
    <property type="match status" value="1"/>
</dbReference>
<dbReference type="InterPro" id="IPR003594">
    <property type="entry name" value="HATPase_dom"/>
</dbReference>
<dbReference type="PROSITE" id="PS50109">
    <property type="entry name" value="HIS_KIN"/>
    <property type="match status" value="1"/>
</dbReference>
<dbReference type="PANTHER" id="PTHR43304">
    <property type="entry name" value="PHYTOCHROME-LIKE PROTEIN CPH1"/>
    <property type="match status" value="1"/>
</dbReference>
<evidence type="ECO:0000259" key="6">
    <source>
        <dbReference type="PROSITE" id="PS50109"/>
    </source>
</evidence>
<dbReference type="InterPro" id="IPR052162">
    <property type="entry name" value="Sensor_kinase/Photoreceptor"/>
</dbReference>
<reference evidence="10" key="1">
    <citation type="journal article" date="2019" name="Int. J. Syst. Evol. Microbiol.">
        <title>The Global Catalogue of Microorganisms (GCM) 10K type strain sequencing project: providing services to taxonomists for standard genome sequencing and annotation.</title>
        <authorList>
            <consortium name="The Broad Institute Genomics Platform"/>
            <consortium name="The Broad Institute Genome Sequencing Center for Infectious Disease"/>
            <person name="Wu L."/>
            <person name="Ma J."/>
        </authorList>
    </citation>
    <scope>NUCLEOTIDE SEQUENCE [LARGE SCALE GENOMIC DNA]</scope>
    <source>
        <strain evidence="10">JCM 17926</strain>
    </source>
</reference>
<dbReference type="SMART" id="SM00086">
    <property type="entry name" value="PAC"/>
    <property type="match status" value="4"/>
</dbReference>
<dbReference type="PROSITE" id="PS50113">
    <property type="entry name" value="PAC"/>
    <property type="match status" value="4"/>
</dbReference>
<sequence>MENAPARPIELDFKHLFQVLPGLYIILSPALHVLSVSDAYLQATHSSREKLIGHYVFDAFPENPDAQETMSMATVEASLRHVLTHREPHLLPAQRYDVISERGNYETRYWRLSSSPVFGEDGEILYIIHEVRDVTGQVLAEQERKESTERFQRIAMATSDVIWDWNLRNDTIWWNDGYEALFGFPNSANLTIASWTQHIHPEDAQRVRASIHQAIDSGASDWEDEYRFQCADGSYKIVQDKGNVLRDDAGAPVRMVGAMLDITARWQHEQQLQASLAWSRALLESLPLMTWTALPDGTLDYGNQRWHDYTGIPIEGLHREDILRLLHPDDTAETLSTWEKAIDSGSTFVSECRWRSAADGTYRWFLLRAVPIYDEVGKISRWIGTQTDIEDQKQMLLALRESNQKFQFLAGSIPQIVWSALPNGATDYINQRWYDYSGMSVQQTEDMGWLPAIHPDQRQAFVESWRNSITAGEPYYMEVLLRNIYTDNYRWHLARALPMRDAEGAIIKWFGTCTDIEDHKRAEEELVEKNLELERINHDLDSFVYAASHDLKLPIVNMAGIFAELMRIAVFRDPEAPKMMEMFDRSLQQIHNTIQDLSDVVKVQRVRAHKLEMVDLKPLTEDVQLSLQDLLQETEARIVTDFSLVPALPFTKASLKSIFFNLISNALKYRSANRVPEISLRTRLKGDYIELEVKDNGLGIDLNKHQNKLFQMFKRFHNHVNGSGLGLYIVNRLLTNHGGYINIESTLDEGTTFYLYFKPKKS</sequence>
<dbReference type="NCBIfam" id="TIGR00229">
    <property type="entry name" value="sensory_box"/>
    <property type="match status" value="3"/>
</dbReference>
<name>A0ABP8LU19_9BACT</name>
<keyword evidence="5" id="KW-0418">Kinase</keyword>
<dbReference type="PANTHER" id="PTHR43304:SF1">
    <property type="entry name" value="PAC DOMAIN-CONTAINING PROTEIN"/>
    <property type="match status" value="1"/>
</dbReference>
<dbReference type="InterPro" id="IPR013655">
    <property type="entry name" value="PAS_fold_3"/>
</dbReference>
<dbReference type="InterPro" id="IPR036097">
    <property type="entry name" value="HisK_dim/P_sf"/>
</dbReference>
<dbReference type="SMART" id="SM00091">
    <property type="entry name" value="PAS"/>
    <property type="match status" value="4"/>
</dbReference>
<dbReference type="RefSeq" id="WP_345159545.1">
    <property type="nucleotide sequence ID" value="NZ_BAABHC010000014.1"/>
</dbReference>
<gene>
    <name evidence="9" type="ORF">GCM10023188_25380</name>
</gene>
<dbReference type="InterPro" id="IPR000014">
    <property type="entry name" value="PAS"/>
</dbReference>
<feature type="domain" description="PAC" evidence="8">
    <location>
        <begin position="348"/>
        <end position="401"/>
    </location>
</feature>
<dbReference type="SUPFAM" id="SSF55785">
    <property type="entry name" value="PYP-like sensor domain (PAS domain)"/>
    <property type="match status" value="4"/>
</dbReference>
<dbReference type="Pfam" id="PF08447">
    <property type="entry name" value="PAS_3"/>
    <property type="match status" value="3"/>
</dbReference>
<dbReference type="CDD" id="cd00130">
    <property type="entry name" value="PAS"/>
    <property type="match status" value="4"/>
</dbReference>
<keyword evidence="4" id="KW-0808">Transferase</keyword>
<dbReference type="InterPro" id="IPR001610">
    <property type="entry name" value="PAC"/>
</dbReference>
<protein>
    <recommendedName>
        <fullName evidence="2">histidine kinase</fullName>
        <ecNumber evidence="2">2.7.13.3</ecNumber>
    </recommendedName>
</protein>
<evidence type="ECO:0000259" key="8">
    <source>
        <dbReference type="PROSITE" id="PS50113"/>
    </source>
</evidence>
<dbReference type="SMART" id="SM00387">
    <property type="entry name" value="HATPase_c"/>
    <property type="match status" value="1"/>
</dbReference>
<evidence type="ECO:0000313" key="9">
    <source>
        <dbReference type="EMBL" id="GAA4434437.1"/>
    </source>
</evidence>
<dbReference type="InterPro" id="IPR013656">
    <property type="entry name" value="PAS_4"/>
</dbReference>
<dbReference type="EC" id="2.7.13.3" evidence="2"/>
<keyword evidence="10" id="KW-1185">Reference proteome</keyword>
<organism evidence="9 10">
    <name type="scientific">Pontibacter saemangeumensis</name>
    <dbReference type="NCBI Taxonomy" id="1084525"/>
    <lineage>
        <taxon>Bacteria</taxon>
        <taxon>Pseudomonadati</taxon>
        <taxon>Bacteroidota</taxon>
        <taxon>Cytophagia</taxon>
        <taxon>Cytophagales</taxon>
        <taxon>Hymenobacteraceae</taxon>
        <taxon>Pontibacter</taxon>
    </lineage>
</organism>
<feature type="domain" description="Histidine kinase" evidence="6">
    <location>
        <begin position="546"/>
        <end position="761"/>
    </location>
</feature>
<dbReference type="CDD" id="cd00082">
    <property type="entry name" value="HisKA"/>
    <property type="match status" value="1"/>
</dbReference>
<dbReference type="InterPro" id="IPR036890">
    <property type="entry name" value="HATPase_C_sf"/>
</dbReference>
<dbReference type="Pfam" id="PF02518">
    <property type="entry name" value="HATPase_c"/>
    <property type="match status" value="1"/>
</dbReference>
<dbReference type="Gene3D" id="3.30.450.20">
    <property type="entry name" value="PAS domain"/>
    <property type="match status" value="4"/>
</dbReference>
<dbReference type="Gene3D" id="1.10.287.130">
    <property type="match status" value="1"/>
</dbReference>
<comment type="caution">
    <text evidence="9">The sequence shown here is derived from an EMBL/GenBank/DDBJ whole genome shotgun (WGS) entry which is preliminary data.</text>
</comment>